<gene>
    <name evidence="1" type="ORF">BaRGS_00026549</name>
</gene>
<comment type="caution">
    <text evidence="1">The sequence shown here is derived from an EMBL/GenBank/DDBJ whole genome shotgun (WGS) entry which is preliminary data.</text>
</comment>
<keyword evidence="2" id="KW-1185">Reference proteome</keyword>
<organism evidence="1 2">
    <name type="scientific">Batillaria attramentaria</name>
    <dbReference type="NCBI Taxonomy" id="370345"/>
    <lineage>
        <taxon>Eukaryota</taxon>
        <taxon>Metazoa</taxon>
        <taxon>Spiralia</taxon>
        <taxon>Lophotrochozoa</taxon>
        <taxon>Mollusca</taxon>
        <taxon>Gastropoda</taxon>
        <taxon>Caenogastropoda</taxon>
        <taxon>Sorbeoconcha</taxon>
        <taxon>Cerithioidea</taxon>
        <taxon>Batillariidae</taxon>
        <taxon>Batillaria</taxon>
    </lineage>
</organism>
<name>A0ABD0K5J8_9CAEN</name>
<proteinExistence type="predicted"/>
<dbReference type="EMBL" id="JACVVK020000249">
    <property type="protein sequence ID" value="KAK7482200.1"/>
    <property type="molecule type" value="Genomic_DNA"/>
</dbReference>
<protein>
    <submittedName>
        <fullName evidence="1">Uncharacterized protein</fullName>
    </submittedName>
</protein>
<evidence type="ECO:0000313" key="2">
    <source>
        <dbReference type="Proteomes" id="UP001519460"/>
    </source>
</evidence>
<reference evidence="1 2" key="1">
    <citation type="journal article" date="2023" name="Sci. Data">
        <title>Genome assembly of the Korean intertidal mud-creeper Batillaria attramentaria.</title>
        <authorList>
            <person name="Patra A.K."/>
            <person name="Ho P.T."/>
            <person name="Jun S."/>
            <person name="Lee S.J."/>
            <person name="Kim Y."/>
            <person name="Won Y.J."/>
        </authorList>
    </citation>
    <scope>NUCLEOTIDE SEQUENCE [LARGE SCALE GENOMIC DNA]</scope>
    <source>
        <strain evidence="1">Wonlab-2016</strain>
    </source>
</reference>
<dbReference type="Proteomes" id="UP001519460">
    <property type="component" value="Unassembled WGS sequence"/>
</dbReference>
<sequence length="100" mass="11663">MGNAVLFAPHKKLFSKGGVKMDERTHNKQASFEHTERKERGESCSEAAIVRFTVYGQHWRGTQTVSRRTRKKLDRANCLFDQSWKPRGADIGFRAFKRHR</sequence>
<dbReference type="AlphaFoldDB" id="A0ABD0K5J8"/>
<evidence type="ECO:0000313" key="1">
    <source>
        <dbReference type="EMBL" id="KAK7482200.1"/>
    </source>
</evidence>
<accession>A0ABD0K5J8</accession>